<reference key="1">
    <citation type="submission" date="2009-07" db="EMBL/GenBank/DDBJ databases">
        <authorList>
            <person name="Genoscope - CEA"/>
        </authorList>
    </citation>
    <scope>NUCLEOTIDE SEQUENCE</scope>
    <source>
        <strain>3As</strain>
    </source>
</reference>
<sequence>MIEFQVEGLQALEAELLALGPKIGGRALQGALTAAALPIVKEARAKVPLAHDAYRLHGGGMATPGWLRQQIVRKKVRHSKHSAQTLVTFRDQQQAYFWRFIEFGTSKMDMRPFMRPAFESAKQAALDRFVAVCRGNIAKASSKLHYTP</sequence>
<dbReference type="RefSeq" id="WP_013105938.1">
    <property type="nucleotide sequence ID" value="NC_014145.1"/>
</dbReference>
<dbReference type="AlphaFoldDB" id="D6CTK0"/>
<dbReference type="InterPro" id="IPR010064">
    <property type="entry name" value="HK97-gp10_tail"/>
</dbReference>
<dbReference type="eggNOG" id="ENOG502ZWQE">
    <property type="taxonomic scope" value="Bacteria"/>
</dbReference>
<dbReference type="KEGG" id="thi:THI_1956"/>
<dbReference type="EMBL" id="FP475956">
    <property type="protein sequence ID" value="CAZ88619.1"/>
    <property type="molecule type" value="Genomic_DNA"/>
</dbReference>
<evidence type="ECO:0000313" key="4">
    <source>
        <dbReference type="Proteomes" id="UP000078599"/>
    </source>
</evidence>
<name>D6CTK0_THIA3</name>
<accession>D6CTK0</accession>
<reference evidence="2 4" key="4">
    <citation type="submission" date="2015-03" db="EMBL/GenBank/DDBJ databases">
        <authorList>
            <person name="Regsiter A."/>
            <person name="william w."/>
        </authorList>
    </citation>
    <scope>NUCLEOTIDE SEQUENCE [LARGE SCALE GENOMIC DNA]</scope>
    <source>
        <strain evidence="2 4">CB1</strain>
    </source>
</reference>
<keyword evidence="4" id="KW-1185">Reference proteome</keyword>
<evidence type="ECO:0000313" key="2">
    <source>
        <dbReference type="EMBL" id="CQR32111.1"/>
    </source>
</evidence>
<dbReference type="NCBIfam" id="TIGR01725">
    <property type="entry name" value="phge_HK97_gp10"/>
    <property type="match status" value="1"/>
</dbReference>
<evidence type="ECO:0000313" key="3">
    <source>
        <dbReference type="Proteomes" id="UP000002372"/>
    </source>
</evidence>
<dbReference type="HOGENOM" id="CLU_127674_5_1_4"/>
<reference evidence="1" key="3">
    <citation type="submission" date="2010-07" db="EMBL/GenBank/DDBJ databases">
        <authorList>
            <person name="Genoscope - CEA"/>
        </authorList>
    </citation>
    <scope>NUCLEOTIDE SEQUENCE</scope>
    <source>
        <strain evidence="1">3As</strain>
    </source>
</reference>
<proteinExistence type="predicted"/>
<dbReference type="Proteomes" id="UP000002372">
    <property type="component" value="Chromosome"/>
</dbReference>
<dbReference type="OrthoDB" id="8613246at2"/>
<dbReference type="EMBL" id="CTRI01000012">
    <property type="protein sequence ID" value="CQR32111.1"/>
    <property type="molecule type" value="Genomic_DNA"/>
</dbReference>
<protein>
    <submittedName>
        <fullName evidence="1">Phage protein, HK97 gp10 family</fullName>
    </submittedName>
</protein>
<evidence type="ECO:0000313" key="1">
    <source>
        <dbReference type="EMBL" id="CAZ88619.1"/>
    </source>
</evidence>
<dbReference type="Proteomes" id="UP000078599">
    <property type="component" value="Unassembled WGS sequence"/>
</dbReference>
<gene>
    <name evidence="1" type="ordered locus">THI_1956</name>
    <name evidence="2" type="ORF">THICB1_20071</name>
</gene>
<organism evidence="1 3">
    <name type="scientific">Thiomonas arsenitoxydans (strain DSM 22701 / CIP 110005 / 3As)</name>
    <dbReference type="NCBI Taxonomy" id="426114"/>
    <lineage>
        <taxon>Bacteria</taxon>
        <taxon>Pseudomonadati</taxon>
        <taxon>Pseudomonadota</taxon>
        <taxon>Betaproteobacteria</taxon>
        <taxon>Burkholderiales</taxon>
        <taxon>Thiomonas</taxon>
    </lineage>
</organism>
<reference evidence="3" key="2">
    <citation type="journal article" date="2010" name="PLoS Genet.">
        <title>Structure, function, and evolution of the Thiomonas spp. genome.</title>
        <authorList>
            <person name="Arsene-Ploetze F."/>
            <person name="Koechler S."/>
            <person name="Marchal M."/>
            <person name="Coppee J.Y."/>
            <person name="Chandler M."/>
            <person name="Bonnefoy V."/>
            <person name="Brochier-Armanet C."/>
            <person name="Barakat M."/>
            <person name="Barbe V."/>
            <person name="Battaglia-Brunet F."/>
            <person name="Bruneel O."/>
            <person name="Bryan C.G."/>
            <person name="Cleiss-Arnold J."/>
            <person name="Cruveiller S."/>
            <person name="Erhardt M."/>
            <person name="Heinrich-Salmeron A."/>
            <person name="Hommais F."/>
            <person name="Joulian C."/>
            <person name="Krin E."/>
            <person name="Lieutaud A."/>
            <person name="Lievremont D."/>
            <person name="Michel C."/>
            <person name="Muller D."/>
            <person name="Ortet P."/>
            <person name="Proux C."/>
            <person name="Siguier P."/>
            <person name="Roche D."/>
            <person name="Rouy Z."/>
            <person name="Salvignol G."/>
            <person name="Slyemi D."/>
            <person name="Talla E."/>
            <person name="Weiss S."/>
            <person name="Weissenbach J."/>
            <person name="Medigue C."/>
            <person name="Bertin P.N."/>
        </authorList>
    </citation>
    <scope>NUCLEOTIDE SEQUENCE [LARGE SCALE GENOMIC DNA]</scope>
    <source>
        <strain evidence="3">DSM 22701 / CIP 110005 / 3As</strain>
    </source>
</reference>